<dbReference type="InterPro" id="IPR008972">
    <property type="entry name" value="Cupredoxin"/>
</dbReference>
<evidence type="ECO:0000313" key="2">
    <source>
        <dbReference type="EMBL" id="OIR19509.1"/>
    </source>
</evidence>
<dbReference type="SUPFAM" id="SSF49503">
    <property type="entry name" value="Cupredoxins"/>
    <property type="match status" value="1"/>
</dbReference>
<comment type="caution">
    <text evidence="2">The sequence shown here is derived from an EMBL/GenBank/DDBJ whole genome shotgun (WGS) entry which is preliminary data.</text>
</comment>
<dbReference type="InterPro" id="IPR028096">
    <property type="entry name" value="EfeO_Cupredoxin"/>
</dbReference>
<dbReference type="Pfam" id="PF13473">
    <property type="entry name" value="Cupredoxin_1"/>
    <property type="match status" value="1"/>
</dbReference>
<accession>A0A1J5TSZ7</accession>
<proteinExistence type="predicted"/>
<organism evidence="2">
    <name type="scientific">mine drainage metagenome</name>
    <dbReference type="NCBI Taxonomy" id="410659"/>
    <lineage>
        <taxon>unclassified sequences</taxon>
        <taxon>metagenomes</taxon>
        <taxon>ecological metagenomes</taxon>
    </lineage>
</organism>
<sequence>MKYISLVVLLFPLAAFAGDTGYTLVIRDHRFQPPELSVPAGVKIRLQIENQDETAEEFDSYALNREKVVTGHGTATLYIGPLSPGRYPFMGEFNQATAQGVIVAQ</sequence>
<dbReference type="Gene3D" id="2.60.40.420">
    <property type="entry name" value="Cupredoxins - blue copper proteins"/>
    <property type="match status" value="1"/>
</dbReference>
<gene>
    <name evidence="2" type="ORF">GALL_03900</name>
</gene>
<protein>
    <recommendedName>
        <fullName evidence="1">EfeO-type cupredoxin-like domain-containing protein</fullName>
    </recommendedName>
</protein>
<dbReference type="AlphaFoldDB" id="A0A1J5TSZ7"/>
<evidence type="ECO:0000259" key="1">
    <source>
        <dbReference type="Pfam" id="PF13473"/>
    </source>
</evidence>
<name>A0A1J5TSZ7_9ZZZZ</name>
<feature type="domain" description="EfeO-type cupredoxin-like" evidence="1">
    <location>
        <begin position="7"/>
        <end position="104"/>
    </location>
</feature>
<reference evidence="2" key="1">
    <citation type="submission" date="2016-10" db="EMBL/GenBank/DDBJ databases">
        <title>Sequence of Gallionella enrichment culture.</title>
        <authorList>
            <person name="Poehlein A."/>
            <person name="Muehling M."/>
            <person name="Daniel R."/>
        </authorList>
    </citation>
    <scope>NUCLEOTIDE SEQUENCE</scope>
</reference>
<dbReference type="EMBL" id="MLJW01000001">
    <property type="protein sequence ID" value="OIR19509.1"/>
    <property type="molecule type" value="Genomic_DNA"/>
</dbReference>